<dbReference type="AlphaFoldDB" id="A0A0N4U2H0"/>
<evidence type="ECO:0000313" key="9">
    <source>
        <dbReference type="WBParaSite" id="DME_0000087501-mRNA-1"/>
    </source>
</evidence>
<reference evidence="6 8" key="2">
    <citation type="submission" date="2018-11" db="EMBL/GenBank/DDBJ databases">
        <authorList>
            <consortium name="Pathogen Informatics"/>
        </authorList>
    </citation>
    <scope>NUCLEOTIDE SEQUENCE [LARGE SCALE GENOMIC DNA]</scope>
</reference>
<dbReference type="STRING" id="318479.A0A0N4U2H0"/>
<accession>A0A0N4U2H0</accession>
<dbReference type="WBParaSite" id="DME_0000087501-mRNA-1">
    <property type="protein sequence ID" value="DME_0000087501-mRNA-1"/>
    <property type="gene ID" value="DME_0000087501"/>
</dbReference>
<evidence type="ECO:0000313" key="7">
    <source>
        <dbReference type="Proteomes" id="UP000038040"/>
    </source>
</evidence>
<name>A0A0N4U2H0_DRAME</name>
<dbReference type="Proteomes" id="UP000038040">
    <property type="component" value="Unplaced"/>
</dbReference>
<evidence type="ECO:0000256" key="2">
    <source>
        <dbReference type="ARBA" id="ARBA00022980"/>
    </source>
</evidence>
<evidence type="ECO:0000256" key="3">
    <source>
        <dbReference type="ARBA" id="ARBA00023274"/>
    </source>
</evidence>
<keyword evidence="3" id="KW-0687">Ribonucleoprotein</keyword>
<evidence type="ECO:0000256" key="1">
    <source>
        <dbReference type="ARBA" id="ARBA00008889"/>
    </source>
</evidence>
<proteinExistence type="inferred from homology"/>
<dbReference type="InterPro" id="IPR043141">
    <property type="entry name" value="Ribosomal_uL10-like_sf"/>
</dbReference>
<dbReference type="PANTHER" id="PTHR11560">
    <property type="entry name" value="39S RIBOSOMAL PROTEIN L10, MITOCHONDRIAL"/>
    <property type="match status" value="1"/>
</dbReference>
<dbReference type="Proteomes" id="UP000274756">
    <property type="component" value="Unassembled WGS sequence"/>
</dbReference>
<evidence type="ECO:0000313" key="6">
    <source>
        <dbReference type="EMBL" id="VDN55262.1"/>
    </source>
</evidence>
<evidence type="ECO:0000313" key="8">
    <source>
        <dbReference type="Proteomes" id="UP000274756"/>
    </source>
</evidence>
<keyword evidence="2" id="KW-0689">Ribosomal protein</keyword>
<comment type="similarity">
    <text evidence="1">Belongs to the universal ribosomal protein uL10 family.</text>
</comment>
<dbReference type="Gene3D" id="3.30.70.1730">
    <property type="match status" value="1"/>
</dbReference>
<sequence>MLKMLKVPFELVCCSRSVSMKYIKPHPRPYRRRLYEAALAPFVAEKPKIYPSRSEYLKKLKEENESYSDIELALVKHVRSWLTMEKFQVLAVCQYLPVDLKTVWLVKNKIRMKGIEFRNYGNRIMKKIFEGTPLQALEPLLIENTCMFFGKNFETLHTILMESNKLSWVEPLAFVYGARILSVDEMKNLCRYQPFENLRAETTFILSKKPQNLQYLLTHHINQLSTTLRQMVEHSNIIER</sequence>
<dbReference type="OrthoDB" id="360689at2759"/>
<dbReference type="SUPFAM" id="SSF160369">
    <property type="entry name" value="Ribosomal protein L10-like"/>
    <property type="match status" value="1"/>
</dbReference>
<dbReference type="GO" id="GO:1990904">
    <property type="term" value="C:ribonucleoprotein complex"/>
    <property type="evidence" value="ECO:0007669"/>
    <property type="project" value="UniProtKB-KW"/>
</dbReference>
<evidence type="ECO:0000256" key="5">
    <source>
        <dbReference type="ARBA" id="ARBA00035716"/>
    </source>
</evidence>
<dbReference type="InterPro" id="IPR001790">
    <property type="entry name" value="Ribosomal_uL10"/>
</dbReference>
<reference evidence="9" key="1">
    <citation type="submission" date="2017-02" db="UniProtKB">
        <authorList>
            <consortium name="WormBaseParasite"/>
        </authorList>
    </citation>
    <scope>IDENTIFICATION</scope>
</reference>
<dbReference type="Pfam" id="PF00466">
    <property type="entry name" value="Ribosomal_L10"/>
    <property type="match status" value="1"/>
</dbReference>
<dbReference type="EMBL" id="UYYG01001152">
    <property type="protein sequence ID" value="VDN55262.1"/>
    <property type="molecule type" value="Genomic_DNA"/>
</dbReference>
<dbReference type="InterPro" id="IPR047865">
    <property type="entry name" value="Ribosomal_uL10_bac_type"/>
</dbReference>
<protein>
    <recommendedName>
        <fullName evidence="4">Large ribosomal subunit protein uL10m</fullName>
    </recommendedName>
    <alternativeName>
        <fullName evidence="5">39S ribosomal protein L10, mitochondrial</fullName>
    </alternativeName>
</protein>
<dbReference type="GO" id="GO:0005840">
    <property type="term" value="C:ribosome"/>
    <property type="evidence" value="ECO:0007669"/>
    <property type="project" value="UniProtKB-KW"/>
</dbReference>
<organism evidence="7 9">
    <name type="scientific">Dracunculus medinensis</name>
    <name type="common">Guinea worm</name>
    <dbReference type="NCBI Taxonomy" id="318479"/>
    <lineage>
        <taxon>Eukaryota</taxon>
        <taxon>Metazoa</taxon>
        <taxon>Ecdysozoa</taxon>
        <taxon>Nematoda</taxon>
        <taxon>Chromadorea</taxon>
        <taxon>Rhabditida</taxon>
        <taxon>Spirurina</taxon>
        <taxon>Dracunculoidea</taxon>
        <taxon>Dracunculidae</taxon>
        <taxon>Dracunculus</taxon>
    </lineage>
</organism>
<gene>
    <name evidence="6" type="ORF">DME_LOCUS5235</name>
</gene>
<keyword evidence="8" id="KW-1185">Reference proteome</keyword>
<evidence type="ECO:0000256" key="4">
    <source>
        <dbReference type="ARBA" id="ARBA00035707"/>
    </source>
</evidence>